<name>A0A1M6PEN0_9FIRM</name>
<keyword evidence="2" id="KW-1185">Reference proteome</keyword>
<organism evidence="1 2">
    <name type="scientific">Desulforamulus aeronauticus DSM 10349</name>
    <dbReference type="NCBI Taxonomy" id="1121421"/>
    <lineage>
        <taxon>Bacteria</taxon>
        <taxon>Bacillati</taxon>
        <taxon>Bacillota</taxon>
        <taxon>Clostridia</taxon>
        <taxon>Eubacteriales</taxon>
        <taxon>Peptococcaceae</taxon>
        <taxon>Desulforamulus</taxon>
    </lineage>
</organism>
<dbReference type="InterPro" id="IPR017695">
    <property type="entry name" value="Se-dep_Mo_hydrolase_YqeB"/>
</dbReference>
<dbReference type="OrthoDB" id="9815497at2"/>
<dbReference type="Proteomes" id="UP000183997">
    <property type="component" value="Unassembled WGS sequence"/>
</dbReference>
<dbReference type="RefSeq" id="WP_072910740.1">
    <property type="nucleotide sequence ID" value="NZ_FRAR01000006.1"/>
</dbReference>
<dbReference type="EMBL" id="FRAR01000006">
    <property type="protein sequence ID" value="SHK06377.1"/>
    <property type="molecule type" value="Genomic_DNA"/>
</dbReference>
<gene>
    <name evidence="1" type="ORF">SAMN02745123_00538</name>
</gene>
<proteinExistence type="predicted"/>
<accession>A0A1M6PEN0</accession>
<evidence type="ECO:0000313" key="1">
    <source>
        <dbReference type="EMBL" id="SHK06377.1"/>
    </source>
</evidence>
<evidence type="ECO:0000313" key="2">
    <source>
        <dbReference type="Proteomes" id="UP000183997"/>
    </source>
</evidence>
<reference evidence="2" key="1">
    <citation type="submission" date="2016-11" db="EMBL/GenBank/DDBJ databases">
        <authorList>
            <person name="Varghese N."/>
            <person name="Submissions S."/>
        </authorList>
    </citation>
    <scope>NUCLEOTIDE SEQUENCE [LARGE SCALE GENOMIC DNA]</scope>
    <source>
        <strain evidence="2">DSM 10349</strain>
    </source>
</reference>
<sequence length="266" mass="28408">MELLVWVKGAGDLATGVAHRLHGSGFKVIMTEIPRPTMVRRTVSFAEAVYEGRWQVEGSTAVLVKGINEIANVFKQQMIPVLVDPAGQQVTVLRPDVLVDAIIAKRNTGTHRNLATIAIGLGPGFTAGVDVHAVIETNRGHYLGRVILNGTAQLDTGSPSPVEGYTRERLLRSPAEGVFVPCVTINSVVQSGQTIGFVGGEPVNAGINGVLRGLLRGGLWVHKGLKLGDIDPREDCLEHCFTISDKARAIGGGVLEAILYLQRHSS</sequence>
<dbReference type="AlphaFoldDB" id="A0A1M6PEN0"/>
<protein>
    <submittedName>
        <fullName evidence="1">Xanthine dehydrogenase accessory factor</fullName>
    </submittedName>
</protein>
<dbReference type="NCBIfam" id="TIGR03309">
    <property type="entry name" value="matur_yqeB"/>
    <property type="match status" value="1"/>
</dbReference>
<dbReference type="STRING" id="1121421.SAMN02745123_00538"/>